<dbReference type="Proteomes" id="UP000516412">
    <property type="component" value="Chromosome"/>
</dbReference>
<proteinExistence type="predicted"/>
<evidence type="ECO:0000313" key="2">
    <source>
        <dbReference type="Proteomes" id="UP000516412"/>
    </source>
</evidence>
<accession>A0A7H1M9Q6</accession>
<keyword evidence="2" id="KW-1185">Reference proteome</keyword>
<reference evidence="1" key="1">
    <citation type="submission" date="2024-06" db="EMBL/GenBank/DDBJ databases">
        <title>Complete Genome Sequence of mouse commensal type strain Neisseria musculi.</title>
        <authorList>
            <person name="Thapa E."/>
            <person name="Aluvathingal J."/>
            <person name="Nadendla S."/>
            <person name="Mehta A."/>
            <person name="Tettelin H."/>
            <person name="Weyand N.J."/>
        </authorList>
    </citation>
    <scope>NUCLEOTIDE SEQUENCE</scope>
    <source>
        <strain evidence="1">NW831</strain>
    </source>
</reference>
<sequence length="54" mass="5966">MNTEQLELKRNSIAHGLAFLGTALLQIGELKSEESEQLGCLLLCLSEYAQSLEE</sequence>
<gene>
    <name evidence="1" type="ORF">H7A79_1131</name>
</gene>
<dbReference type="RefSeq" id="WP_187001387.1">
    <property type="nucleotide sequence ID" value="NZ_CP060414.2"/>
</dbReference>
<dbReference type="AlphaFoldDB" id="A0A7H1M9Q6"/>
<protein>
    <submittedName>
        <fullName evidence="1">Uncharacterized protein</fullName>
    </submittedName>
</protein>
<name>A0A7H1M9Q6_9NEIS</name>
<dbReference type="KEGG" id="nmus:H7A79_1131"/>
<evidence type="ECO:0000313" key="1">
    <source>
        <dbReference type="EMBL" id="QNT58371.1"/>
    </source>
</evidence>
<dbReference type="EMBL" id="CP060414">
    <property type="protein sequence ID" value="QNT58371.1"/>
    <property type="molecule type" value="Genomic_DNA"/>
</dbReference>
<organism evidence="1 2">
    <name type="scientific">Neisseria musculi</name>
    <dbReference type="NCBI Taxonomy" id="1815583"/>
    <lineage>
        <taxon>Bacteria</taxon>
        <taxon>Pseudomonadati</taxon>
        <taxon>Pseudomonadota</taxon>
        <taxon>Betaproteobacteria</taxon>
        <taxon>Neisseriales</taxon>
        <taxon>Neisseriaceae</taxon>
        <taxon>Neisseria</taxon>
    </lineage>
</organism>